<accession>A0AAP0PF12</accession>
<evidence type="ECO:0000313" key="2">
    <source>
        <dbReference type="EMBL" id="KAK9140574.1"/>
    </source>
</evidence>
<gene>
    <name evidence="2" type="ORF">Scep_010255</name>
</gene>
<comment type="caution">
    <text evidence="2">The sequence shown here is derived from an EMBL/GenBank/DDBJ whole genome shotgun (WGS) entry which is preliminary data.</text>
</comment>
<keyword evidence="3" id="KW-1185">Reference proteome</keyword>
<reference evidence="2 3" key="1">
    <citation type="submission" date="2024-01" db="EMBL/GenBank/DDBJ databases">
        <title>Genome assemblies of Stephania.</title>
        <authorList>
            <person name="Yang L."/>
        </authorList>
    </citation>
    <scope>NUCLEOTIDE SEQUENCE [LARGE SCALE GENOMIC DNA]</scope>
    <source>
        <strain evidence="2">JXDWG</strain>
        <tissue evidence="2">Leaf</tissue>
    </source>
</reference>
<evidence type="ECO:0000313" key="3">
    <source>
        <dbReference type="Proteomes" id="UP001419268"/>
    </source>
</evidence>
<organism evidence="2 3">
    <name type="scientific">Stephania cephalantha</name>
    <dbReference type="NCBI Taxonomy" id="152367"/>
    <lineage>
        <taxon>Eukaryota</taxon>
        <taxon>Viridiplantae</taxon>
        <taxon>Streptophyta</taxon>
        <taxon>Embryophyta</taxon>
        <taxon>Tracheophyta</taxon>
        <taxon>Spermatophyta</taxon>
        <taxon>Magnoliopsida</taxon>
        <taxon>Ranunculales</taxon>
        <taxon>Menispermaceae</taxon>
        <taxon>Menispermoideae</taxon>
        <taxon>Cissampelideae</taxon>
        <taxon>Stephania</taxon>
    </lineage>
</organism>
<dbReference type="EMBL" id="JBBNAG010000004">
    <property type="protein sequence ID" value="KAK9140574.1"/>
    <property type="molecule type" value="Genomic_DNA"/>
</dbReference>
<evidence type="ECO:0000256" key="1">
    <source>
        <dbReference type="SAM" id="Phobius"/>
    </source>
</evidence>
<feature type="transmembrane region" description="Helical" evidence="1">
    <location>
        <begin position="20"/>
        <end position="44"/>
    </location>
</feature>
<name>A0AAP0PF12_9MAGN</name>
<protein>
    <submittedName>
        <fullName evidence="2">Uncharacterized protein</fullName>
    </submittedName>
</protein>
<dbReference type="AlphaFoldDB" id="A0AAP0PF12"/>
<keyword evidence="1" id="KW-1133">Transmembrane helix</keyword>
<keyword evidence="1" id="KW-0812">Transmembrane</keyword>
<proteinExistence type="predicted"/>
<sequence>MGMDCRHDLARVILAARDKFFIFLPDNLFLTLATNSAYNFFFILPRIIGEPKYFPKLCVMP</sequence>
<keyword evidence="1" id="KW-0472">Membrane</keyword>
<dbReference type="Proteomes" id="UP001419268">
    <property type="component" value="Unassembled WGS sequence"/>
</dbReference>